<dbReference type="Proteomes" id="UP001501303">
    <property type="component" value="Unassembled WGS sequence"/>
</dbReference>
<dbReference type="Pfam" id="PF04248">
    <property type="entry name" value="NTP_transf_9"/>
    <property type="match status" value="1"/>
</dbReference>
<accession>A0ABN2P2X7</accession>
<dbReference type="InterPro" id="IPR038694">
    <property type="entry name" value="DUF427_sf"/>
</dbReference>
<dbReference type="PANTHER" id="PTHR34310:SF8">
    <property type="entry name" value="CONSERVED PROTEIN"/>
    <property type="match status" value="1"/>
</dbReference>
<feature type="domain" description="DUF427" evidence="1">
    <location>
        <begin position="19"/>
        <end position="112"/>
    </location>
</feature>
<evidence type="ECO:0000259" key="1">
    <source>
        <dbReference type="Pfam" id="PF04248"/>
    </source>
</evidence>
<protein>
    <recommendedName>
        <fullName evidence="1">DUF427 domain-containing protein</fullName>
    </recommendedName>
</protein>
<dbReference type="InterPro" id="IPR007361">
    <property type="entry name" value="DUF427"/>
</dbReference>
<proteinExistence type="predicted"/>
<dbReference type="EMBL" id="BAAAMJ010000016">
    <property type="protein sequence ID" value="GAA1910223.1"/>
    <property type="molecule type" value="Genomic_DNA"/>
</dbReference>
<reference evidence="2 3" key="1">
    <citation type="journal article" date="2019" name="Int. J. Syst. Evol. Microbiol.">
        <title>The Global Catalogue of Microorganisms (GCM) 10K type strain sequencing project: providing services to taxonomists for standard genome sequencing and annotation.</title>
        <authorList>
            <consortium name="The Broad Institute Genomics Platform"/>
            <consortium name="The Broad Institute Genome Sequencing Center for Infectious Disease"/>
            <person name="Wu L."/>
            <person name="Ma J."/>
        </authorList>
    </citation>
    <scope>NUCLEOTIDE SEQUENCE [LARGE SCALE GENOMIC DNA]</scope>
    <source>
        <strain evidence="2 3">JCM 13581</strain>
    </source>
</reference>
<sequence length="127" mass="13602">MSDAGPGHRAVAVAGTGRVRVTIRGRLVADSRRSVLVHESGLPVRYYLPPQDVDHSAFVPTPTRTYCPFKGEAVYWAYRGAGEGVPEVPDVMWSYPDPLAPLAAIAGHLSFYGHLADVVAEEFPGAG</sequence>
<dbReference type="RefSeq" id="WP_344260606.1">
    <property type="nucleotide sequence ID" value="NZ_BAAAMJ010000016.1"/>
</dbReference>
<comment type="caution">
    <text evidence="2">The sequence shown here is derived from an EMBL/GenBank/DDBJ whole genome shotgun (WGS) entry which is preliminary data.</text>
</comment>
<evidence type="ECO:0000313" key="3">
    <source>
        <dbReference type="Proteomes" id="UP001501303"/>
    </source>
</evidence>
<dbReference type="Gene3D" id="2.170.150.40">
    <property type="entry name" value="Domain of unknown function (DUF427)"/>
    <property type="match status" value="1"/>
</dbReference>
<evidence type="ECO:0000313" key="2">
    <source>
        <dbReference type="EMBL" id="GAA1910223.1"/>
    </source>
</evidence>
<gene>
    <name evidence="2" type="ORF">GCM10009716_20100</name>
</gene>
<name>A0ABN2P2X7_9ACTN</name>
<keyword evidence="3" id="KW-1185">Reference proteome</keyword>
<dbReference type="PANTHER" id="PTHR34310">
    <property type="entry name" value="DUF427 DOMAIN PROTEIN (AFU_ORTHOLOGUE AFUA_3G02220)"/>
    <property type="match status" value="1"/>
</dbReference>
<organism evidence="2 3">
    <name type="scientific">Streptomyces sodiiphilus</name>
    <dbReference type="NCBI Taxonomy" id="226217"/>
    <lineage>
        <taxon>Bacteria</taxon>
        <taxon>Bacillati</taxon>
        <taxon>Actinomycetota</taxon>
        <taxon>Actinomycetes</taxon>
        <taxon>Kitasatosporales</taxon>
        <taxon>Streptomycetaceae</taxon>
        <taxon>Streptomyces</taxon>
    </lineage>
</organism>